<comment type="catalytic activity">
    <reaction evidence="1 11">
        <text>1-(5-phospho-beta-D-ribosyl)-5'-AMP + H2O = 1-(5-phospho-beta-D-ribosyl)-5-[(5-phospho-beta-D-ribosylamino)methylideneamino]imidazole-4-carboxamide</text>
        <dbReference type="Rhea" id="RHEA:20049"/>
        <dbReference type="ChEBI" id="CHEBI:15377"/>
        <dbReference type="ChEBI" id="CHEBI:58435"/>
        <dbReference type="ChEBI" id="CHEBI:59457"/>
        <dbReference type="EC" id="3.5.4.19"/>
    </reaction>
</comment>
<dbReference type="InterPro" id="IPR002496">
    <property type="entry name" value="PRib_AMP_CycHydrolase_dom"/>
</dbReference>
<comment type="pathway">
    <text evidence="3 11">Amino-acid biosynthesis; L-histidine biosynthesis; L-histidine from 5-phospho-alpha-D-ribose 1-diphosphate: step 3/9.</text>
</comment>
<dbReference type="EMBL" id="DXAN01000003">
    <property type="protein sequence ID" value="HJA08019.1"/>
    <property type="molecule type" value="Genomic_DNA"/>
</dbReference>
<keyword evidence="10 11" id="KW-0368">Histidine biosynthesis</keyword>
<feature type="domain" description="Phosphoribosyl-AMP cyclohydrolase" evidence="12">
    <location>
        <begin position="33"/>
        <end position="107"/>
    </location>
</feature>
<evidence type="ECO:0000256" key="2">
    <source>
        <dbReference type="ARBA" id="ARBA00001460"/>
    </source>
</evidence>
<dbReference type="PANTHER" id="PTHR42945">
    <property type="entry name" value="HISTIDINE BIOSYNTHESIS BIFUNCTIONAL PROTEIN"/>
    <property type="match status" value="1"/>
</dbReference>
<dbReference type="NCBIfam" id="NF000768">
    <property type="entry name" value="PRK00051.1"/>
    <property type="match status" value="1"/>
</dbReference>
<dbReference type="Gene3D" id="3.10.20.810">
    <property type="entry name" value="Phosphoribosyl-AMP cyclohydrolase"/>
    <property type="match status" value="1"/>
</dbReference>
<sequence length="136" mass="14783">MFIPPPDFTPDFSKAGGLVAAVAQDAASGEVLMLAWMDRTAWEATLATGEAHYFSRSRRRLWHKGESSGHVQKVKAVRLDCDADAVLLEVEQAGGAACHEGYRSCFFRRLTPEGDSEDGVTLCCPRVFDPASVYGS</sequence>
<name>A0A9D2HCJ3_9BACT</name>
<keyword evidence="11" id="KW-0862">Zinc</keyword>
<organism evidence="13 14">
    <name type="scientific">Candidatus Mailhella merdigallinarum</name>
    <dbReference type="NCBI Taxonomy" id="2838658"/>
    <lineage>
        <taxon>Bacteria</taxon>
        <taxon>Pseudomonadati</taxon>
        <taxon>Thermodesulfobacteriota</taxon>
        <taxon>Desulfovibrionia</taxon>
        <taxon>Desulfovibrionales</taxon>
        <taxon>Desulfovibrionaceae</taxon>
        <taxon>Mailhella</taxon>
    </lineage>
</organism>
<comment type="cofactor">
    <cofactor evidence="11">
        <name>Mg(2+)</name>
        <dbReference type="ChEBI" id="CHEBI:18420"/>
    </cofactor>
    <text evidence="11">Binds 1 Mg(2+) ion per subunit.</text>
</comment>
<dbReference type="GO" id="GO:0000287">
    <property type="term" value="F:magnesium ion binding"/>
    <property type="evidence" value="ECO:0007669"/>
    <property type="project" value="UniProtKB-UniRule"/>
</dbReference>
<evidence type="ECO:0000256" key="7">
    <source>
        <dbReference type="ARBA" id="ARBA00022490"/>
    </source>
</evidence>
<comment type="similarity">
    <text evidence="5">In the C-terminal section; belongs to the PRA-PH family.</text>
</comment>
<comment type="subunit">
    <text evidence="11">Homodimer.</text>
</comment>
<evidence type="ECO:0000256" key="8">
    <source>
        <dbReference type="ARBA" id="ARBA00022605"/>
    </source>
</evidence>
<dbReference type="GO" id="GO:0004636">
    <property type="term" value="F:phosphoribosyl-ATP diphosphatase activity"/>
    <property type="evidence" value="ECO:0007669"/>
    <property type="project" value="UniProtKB-EC"/>
</dbReference>
<feature type="binding site" evidence="11">
    <location>
        <position position="105"/>
    </location>
    <ligand>
        <name>Zn(2+)</name>
        <dbReference type="ChEBI" id="CHEBI:29105"/>
        <note>ligand shared between dimeric partners</note>
    </ligand>
</feature>
<keyword evidence="11" id="KW-0479">Metal-binding</keyword>
<comment type="cofactor">
    <cofactor evidence="11">
        <name>Zn(2+)</name>
        <dbReference type="ChEBI" id="CHEBI:29105"/>
    </cofactor>
    <text evidence="11">Binds 1 zinc ion per subunit.</text>
</comment>
<dbReference type="Proteomes" id="UP000824225">
    <property type="component" value="Unassembled WGS sequence"/>
</dbReference>
<evidence type="ECO:0000256" key="1">
    <source>
        <dbReference type="ARBA" id="ARBA00000024"/>
    </source>
</evidence>
<dbReference type="GO" id="GO:0004635">
    <property type="term" value="F:phosphoribosyl-AMP cyclohydrolase activity"/>
    <property type="evidence" value="ECO:0007669"/>
    <property type="project" value="UniProtKB-UniRule"/>
</dbReference>
<comment type="similarity">
    <text evidence="6">In the N-terminal section; belongs to the PRA-CH family.</text>
</comment>
<protein>
    <recommendedName>
        <fullName evidence="11">Phosphoribosyl-AMP cyclohydrolase</fullName>
        <shortName evidence="11">PRA-CH</shortName>
        <ecNumber evidence="11">3.5.4.19</ecNumber>
    </recommendedName>
</protein>
<reference evidence="13" key="1">
    <citation type="journal article" date="2021" name="PeerJ">
        <title>Extensive microbial diversity within the chicken gut microbiome revealed by metagenomics and culture.</title>
        <authorList>
            <person name="Gilroy R."/>
            <person name="Ravi A."/>
            <person name="Getino M."/>
            <person name="Pursley I."/>
            <person name="Horton D.L."/>
            <person name="Alikhan N.F."/>
            <person name="Baker D."/>
            <person name="Gharbi K."/>
            <person name="Hall N."/>
            <person name="Watson M."/>
            <person name="Adriaenssens E.M."/>
            <person name="Foster-Nyarko E."/>
            <person name="Jarju S."/>
            <person name="Secka A."/>
            <person name="Antonio M."/>
            <person name="Oren A."/>
            <person name="Chaudhuri R.R."/>
            <person name="La Ragione R."/>
            <person name="Hildebrand F."/>
            <person name="Pallen M.J."/>
        </authorList>
    </citation>
    <scope>NUCLEOTIDE SEQUENCE</scope>
    <source>
        <strain evidence="13">CHK186-16707</strain>
    </source>
</reference>
<comment type="pathway">
    <text evidence="4">Amino-acid biosynthesis; L-histidine biosynthesis; L-histidine from 5-phospho-alpha-D-ribose 1-diphosphate: step 2/9.</text>
</comment>
<dbReference type="HAMAP" id="MF_01021">
    <property type="entry name" value="HisI"/>
    <property type="match status" value="1"/>
</dbReference>
<comment type="caution">
    <text evidence="13">The sequence shown here is derived from an EMBL/GenBank/DDBJ whole genome shotgun (WGS) entry which is preliminary data.</text>
</comment>
<dbReference type="GO" id="GO:0000105">
    <property type="term" value="P:L-histidine biosynthetic process"/>
    <property type="evidence" value="ECO:0007669"/>
    <property type="project" value="UniProtKB-UniRule"/>
</dbReference>
<dbReference type="GO" id="GO:0008270">
    <property type="term" value="F:zinc ion binding"/>
    <property type="evidence" value="ECO:0007669"/>
    <property type="project" value="UniProtKB-UniRule"/>
</dbReference>
<dbReference type="PANTHER" id="PTHR42945:SF1">
    <property type="entry name" value="HISTIDINE BIOSYNTHESIS BIFUNCTIONAL PROTEIN HIS7"/>
    <property type="match status" value="1"/>
</dbReference>
<feature type="binding site" evidence="11">
    <location>
        <position position="80"/>
    </location>
    <ligand>
        <name>Mg(2+)</name>
        <dbReference type="ChEBI" id="CHEBI:18420"/>
    </ligand>
</feature>
<dbReference type="AlphaFoldDB" id="A0A9D2HCJ3"/>
<accession>A0A9D2HCJ3</accession>
<dbReference type="InterPro" id="IPR038019">
    <property type="entry name" value="PRib_AMP_CycHydrolase_sf"/>
</dbReference>
<dbReference type="Pfam" id="PF01502">
    <property type="entry name" value="PRA-CH"/>
    <property type="match status" value="1"/>
</dbReference>
<keyword evidence="9 11" id="KW-0378">Hydrolase</keyword>
<evidence type="ECO:0000256" key="4">
    <source>
        <dbReference type="ARBA" id="ARBA00005204"/>
    </source>
</evidence>
<reference evidence="13" key="2">
    <citation type="submission" date="2021-04" db="EMBL/GenBank/DDBJ databases">
        <authorList>
            <person name="Gilroy R."/>
        </authorList>
    </citation>
    <scope>NUCLEOTIDE SEQUENCE</scope>
    <source>
        <strain evidence="13">CHK186-16707</strain>
    </source>
</reference>
<evidence type="ECO:0000256" key="10">
    <source>
        <dbReference type="ARBA" id="ARBA00023102"/>
    </source>
</evidence>
<evidence type="ECO:0000313" key="13">
    <source>
        <dbReference type="EMBL" id="HJA08019.1"/>
    </source>
</evidence>
<dbReference type="GO" id="GO:0005737">
    <property type="term" value="C:cytoplasm"/>
    <property type="evidence" value="ECO:0007669"/>
    <property type="project" value="UniProtKB-SubCell"/>
</dbReference>
<feature type="binding site" evidence="11">
    <location>
        <position position="81"/>
    </location>
    <ligand>
        <name>Zn(2+)</name>
        <dbReference type="ChEBI" id="CHEBI:29105"/>
        <note>ligand shared between dimeric partners</note>
    </ligand>
</feature>
<evidence type="ECO:0000256" key="9">
    <source>
        <dbReference type="ARBA" id="ARBA00022801"/>
    </source>
</evidence>
<feature type="binding site" evidence="11">
    <location>
        <position position="82"/>
    </location>
    <ligand>
        <name>Mg(2+)</name>
        <dbReference type="ChEBI" id="CHEBI:18420"/>
    </ligand>
</feature>
<evidence type="ECO:0000259" key="12">
    <source>
        <dbReference type="Pfam" id="PF01502"/>
    </source>
</evidence>
<evidence type="ECO:0000256" key="11">
    <source>
        <dbReference type="HAMAP-Rule" id="MF_01021"/>
    </source>
</evidence>
<evidence type="ECO:0000256" key="6">
    <source>
        <dbReference type="ARBA" id="ARBA00008299"/>
    </source>
</evidence>
<evidence type="ECO:0000313" key="14">
    <source>
        <dbReference type="Proteomes" id="UP000824225"/>
    </source>
</evidence>
<evidence type="ECO:0000256" key="3">
    <source>
        <dbReference type="ARBA" id="ARBA00005169"/>
    </source>
</evidence>
<dbReference type="SUPFAM" id="SSF141734">
    <property type="entry name" value="HisI-like"/>
    <property type="match status" value="1"/>
</dbReference>
<comment type="catalytic activity">
    <reaction evidence="2">
        <text>1-(5-phospho-beta-D-ribosyl)-ATP + H2O = 1-(5-phospho-beta-D-ribosyl)-5'-AMP + diphosphate + H(+)</text>
        <dbReference type="Rhea" id="RHEA:22828"/>
        <dbReference type="ChEBI" id="CHEBI:15377"/>
        <dbReference type="ChEBI" id="CHEBI:15378"/>
        <dbReference type="ChEBI" id="CHEBI:33019"/>
        <dbReference type="ChEBI" id="CHEBI:59457"/>
        <dbReference type="ChEBI" id="CHEBI:73183"/>
        <dbReference type="EC" id="3.6.1.31"/>
    </reaction>
</comment>
<evidence type="ECO:0000256" key="5">
    <source>
        <dbReference type="ARBA" id="ARBA00007731"/>
    </source>
</evidence>
<comment type="subcellular location">
    <subcellularLocation>
        <location evidence="11">Cytoplasm</location>
    </subcellularLocation>
</comment>
<dbReference type="EC" id="3.5.4.19" evidence="11"/>
<gene>
    <name evidence="11 13" type="primary">hisI</name>
    <name evidence="13" type="ORF">H9962_02335</name>
</gene>
<comment type="similarity">
    <text evidence="11">Belongs to the PRA-CH family.</text>
</comment>
<keyword evidence="7 11" id="KW-0963">Cytoplasm</keyword>
<keyword evidence="8 11" id="KW-0028">Amino-acid biosynthesis</keyword>
<keyword evidence="11" id="KW-0460">Magnesium</keyword>
<comment type="function">
    <text evidence="11">Catalyzes the hydrolysis of the adenine ring of phosphoribosyl-AMP.</text>
</comment>
<feature type="binding site" evidence="11">
    <location>
        <position position="84"/>
    </location>
    <ligand>
        <name>Mg(2+)</name>
        <dbReference type="ChEBI" id="CHEBI:18420"/>
    </ligand>
</feature>
<proteinExistence type="inferred from homology"/>
<dbReference type="InterPro" id="IPR026660">
    <property type="entry name" value="PRA-CH"/>
</dbReference>
<dbReference type="FunFam" id="3.10.20.810:FF:000001">
    <property type="entry name" value="Histidine biosynthesis bifunctional protein HisIE"/>
    <property type="match status" value="1"/>
</dbReference>
<feature type="binding site" evidence="11">
    <location>
        <position position="98"/>
    </location>
    <ligand>
        <name>Zn(2+)</name>
        <dbReference type="ChEBI" id="CHEBI:29105"/>
        <note>ligand shared between dimeric partners</note>
    </ligand>
</feature>